<feature type="signal peptide" evidence="2">
    <location>
        <begin position="1"/>
        <end position="23"/>
    </location>
</feature>
<keyword evidence="2" id="KW-0732">Signal</keyword>
<evidence type="ECO:0000256" key="1">
    <source>
        <dbReference type="SAM" id="MobiDB-lite"/>
    </source>
</evidence>
<evidence type="ECO:0000256" key="2">
    <source>
        <dbReference type="SAM" id="SignalP"/>
    </source>
</evidence>
<evidence type="ECO:0000313" key="3">
    <source>
        <dbReference type="EMBL" id="KAJ1200574.1"/>
    </source>
</evidence>
<proteinExistence type="predicted"/>
<protein>
    <submittedName>
        <fullName evidence="3">Uncharacterized protein</fullName>
    </submittedName>
</protein>
<sequence length="84" mass="8989">MTLCTVAAPAQALFVILDAGSLAEEAWLEQRVRMRGWSVAQGSEEPYQECTKTQRLEGYRLGANRGSTPGPGPGPSLKPGTQLT</sequence>
<reference evidence="3" key="1">
    <citation type="journal article" date="2022" name="bioRxiv">
        <title>Sequencing and chromosome-scale assembly of the giantPleurodeles waltlgenome.</title>
        <authorList>
            <person name="Brown T."/>
            <person name="Elewa A."/>
            <person name="Iarovenko S."/>
            <person name="Subramanian E."/>
            <person name="Araus A.J."/>
            <person name="Petzold A."/>
            <person name="Susuki M."/>
            <person name="Suzuki K.-i.T."/>
            <person name="Hayashi T."/>
            <person name="Toyoda A."/>
            <person name="Oliveira C."/>
            <person name="Osipova E."/>
            <person name="Leigh N.D."/>
            <person name="Simon A."/>
            <person name="Yun M.H."/>
        </authorList>
    </citation>
    <scope>NUCLEOTIDE SEQUENCE</scope>
    <source>
        <strain evidence="3">20211129_DDA</strain>
        <tissue evidence="3">Liver</tissue>
    </source>
</reference>
<accession>A0AAV7VKM0</accession>
<comment type="caution">
    <text evidence="3">The sequence shown here is derived from an EMBL/GenBank/DDBJ whole genome shotgun (WGS) entry which is preliminary data.</text>
</comment>
<keyword evidence="4" id="KW-1185">Reference proteome</keyword>
<evidence type="ECO:0000313" key="4">
    <source>
        <dbReference type="Proteomes" id="UP001066276"/>
    </source>
</evidence>
<dbReference type="EMBL" id="JANPWB010000003">
    <property type="protein sequence ID" value="KAJ1200574.1"/>
    <property type="molecule type" value="Genomic_DNA"/>
</dbReference>
<gene>
    <name evidence="3" type="ORF">NDU88_004397</name>
</gene>
<feature type="region of interest" description="Disordered" evidence="1">
    <location>
        <begin position="59"/>
        <end position="84"/>
    </location>
</feature>
<name>A0AAV7VKM0_PLEWA</name>
<dbReference type="AlphaFoldDB" id="A0AAV7VKM0"/>
<dbReference type="Proteomes" id="UP001066276">
    <property type="component" value="Chromosome 2_1"/>
</dbReference>
<organism evidence="3 4">
    <name type="scientific">Pleurodeles waltl</name>
    <name type="common">Iberian ribbed newt</name>
    <dbReference type="NCBI Taxonomy" id="8319"/>
    <lineage>
        <taxon>Eukaryota</taxon>
        <taxon>Metazoa</taxon>
        <taxon>Chordata</taxon>
        <taxon>Craniata</taxon>
        <taxon>Vertebrata</taxon>
        <taxon>Euteleostomi</taxon>
        <taxon>Amphibia</taxon>
        <taxon>Batrachia</taxon>
        <taxon>Caudata</taxon>
        <taxon>Salamandroidea</taxon>
        <taxon>Salamandridae</taxon>
        <taxon>Pleurodelinae</taxon>
        <taxon>Pleurodeles</taxon>
    </lineage>
</organism>
<feature type="chain" id="PRO_5043698116" evidence="2">
    <location>
        <begin position="24"/>
        <end position="84"/>
    </location>
</feature>